<sequence length="131" mass="14431">MKLQPIGHVESPLTDRSAAPRQADEGAPEAWLVFAPEYERAMRELAPGQDVLVLTWLDRADRSVLAVHPRDDLDRPETGVFSTRSPDRPNPIGLHHVRIVAVDGVRVRVAHLEALDGTPVVDVKPVLGAER</sequence>
<dbReference type="SUPFAM" id="SSF118196">
    <property type="entry name" value="YaeB-like"/>
    <property type="match status" value="1"/>
</dbReference>
<dbReference type="PANTHER" id="PTHR12818">
    <property type="entry name" value="TRNA (ADENINE(37)-N6)-METHYLTRANSFERASE"/>
    <property type="match status" value="1"/>
</dbReference>
<keyword evidence="5" id="KW-0489">Methyltransferase</keyword>
<dbReference type="InterPro" id="IPR036413">
    <property type="entry name" value="YaeB-like_sf"/>
</dbReference>
<dbReference type="AlphaFoldDB" id="A0A1H0IZZ7"/>
<gene>
    <name evidence="5" type="ORF">SAMN05421507_102314</name>
</gene>
<keyword evidence="1" id="KW-0949">S-adenosyl-L-methionine</keyword>
<dbReference type="PANTHER" id="PTHR12818:SF0">
    <property type="entry name" value="TRNA (ADENINE(37)-N6)-METHYLTRANSFERASE"/>
    <property type="match status" value="1"/>
</dbReference>
<evidence type="ECO:0000313" key="5">
    <source>
        <dbReference type="EMBL" id="SDO37025.1"/>
    </source>
</evidence>
<evidence type="ECO:0000259" key="4">
    <source>
        <dbReference type="PROSITE" id="PS51668"/>
    </source>
</evidence>
<dbReference type="InterPro" id="IPR036414">
    <property type="entry name" value="YaeB_N_sf"/>
</dbReference>
<dbReference type="GO" id="GO:0032259">
    <property type="term" value="P:methylation"/>
    <property type="evidence" value="ECO:0007669"/>
    <property type="project" value="UniProtKB-KW"/>
</dbReference>
<evidence type="ECO:0000256" key="1">
    <source>
        <dbReference type="ARBA" id="ARBA00022691"/>
    </source>
</evidence>
<feature type="domain" description="TsaA-like" evidence="4">
    <location>
        <begin position="3"/>
        <end position="131"/>
    </location>
</feature>
<dbReference type="InterPro" id="IPR023370">
    <property type="entry name" value="TrmO-like_N"/>
</dbReference>
<dbReference type="PROSITE" id="PS01318">
    <property type="entry name" value="TSAA_1"/>
    <property type="match status" value="1"/>
</dbReference>
<dbReference type="NCBIfam" id="TIGR00104">
    <property type="entry name" value="tRNA_TsaA"/>
    <property type="match status" value="1"/>
</dbReference>
<proteinExistence type="inferred from homology"/>
<reference evidence="6" key="1">
    <citation type="submission" date="2016-10" db="EMBL/GenBank/DDBJ databases">
        <authorList>
            <person name="Varghese N."/>
            <person name="Submissions S."/>
        </authorList>
    </citation>
    <scope>NUCLEOTIDE SEQUENCE [LARGE SCALE GENOMIC DNA]</scope>
    <source>
        <strain evidence="6">CGMCC 4.6609</strain>
    </source>
</reference>
<dbReference type="InterPro" id="IPR040372">
    <property type="entry name" value="YaeB-like"/>
</dbReference>
<dbReference type="STRING" id="641025.SAMN05421507_102314"/>
<feature type="region of interest" description="Disordered" evidence="3">
    <location>
        <begin position="1"/>
        <end position="26"/>
    </location>
</feature>
<protein>
    <submittedName>
        <fullName evidence="5">tRNA-Thr(GGU) m(6)t(6)A37 methyltransferase TsaA</fullName>
    </submittedName>
</protein>
<dbReference type="GO" id="GO:0008168">
    <property type="term" value="F:methyltransferase activity"/>
    <property type="evidence" value="ECO:0007669"/>
    <property type="project" value="UniProtKB-KW"/>
</dbReference>
<accession>A0A1H0IZZ7</accession>
<evidence type="ECO:0000256" key="2">
    <source>
        <dbReference type="ARBA" id="ARBA00033753"/>
    </source>
</evidence>
<dbReference type="OrthoDB" id="9804309at2"/>
<evidence type="ECO:0000256" key="3">
    <source>
        <dbReference type="SAM" id="MobiDB-lite"/>
    </source>
</evidence>
<comment type="similarity">
    <text evidence="2">Belongs to the tRNA methyltransferase O family.</text>
</comment>
<name>A0A1H0IZZ7_9PSEU</name>
<organism evidence="5 6">
    <name type="scientific">Lentzea jiangxiensis</name>
    <dbReference type="NCBI Taxonomy" id="641025"/>
    <lineage>
        <taxon>Bacteria</taxon>
        <taxon>Bacillati</taxon>
        <taxon>Actinomycetota</taxon>
        <taxon>Actinomycetes</taxon>
        <taxon>Pseudonocardiales</taxon>
        <taxon>Pseudonocardiaceae</taxon>
        <taxon>Lentzea</taxon>
    </lineage>
</organism>
<dbReference type="CDD" id="cd09281">
    <property type="entry name" value="UPF0066"/>
    <property type="match status" value="1"/>
</dbReference>
<dbReference type="EMBL" id="FNIX01000002">
    <property type="protein sequence ID" value="SDO37025.1"/>
    <property type="molecule type" value="Genomic_DNA"/>
</dbReference>
<keyword evidence="5" id="KW-0808">Transferase</keyword>
<dbReference type="PROSITE" id="PS51668">
    <property type="entry name" value="TSAA_2"/>
    <property type="match status" value="1"/>
</dbReference>
<dbReference type="InterPro" id="IPR023368">
    <property type="entry name" value="UPF0066_cons_site"/>
</dbReference>
<dbReference type="Gene3D" id="2.40.30.70">
    <property type="entry name" value="YaeB-like"/>
    <property type="match status" value="1"/>
</dbReference>
<keyword evidence="6" id="KW-1185">Reference proteome</keyword>
<dbReference type="Pfam" id="PF01980">
    <property type="entry name" value="TrmO_N"/>
    <property type="match status" value="1"/>
</dbReference>
<dbReference type="RefSeq" id="WP_090096334.1">
    <property type="nucleotide sequence ID" value="NZ_FNIX01000002.1"/>
</dbReference>
<evidence type="ECO:0000313" key="6">
    <source>
        <dbReference type="Proteomes" id="UP000199691"/>
    </source>
</evidence>
<dbReference type="Proteomes" id="UP000199691">
    <property type="component" value="Unassembled WGS sequence"/>
</dbReference>